<evidence type="ECO:0000313" key="2">
    <source>
        <dbReference type="EMBL" id="MBU7598712.1"/>
    </source>
</evidence>
<name>A0A949JET1_9ACTN</name>
<keyword evidence="3" id="KW-1185">Reference proteome</keyword>
<dbReference type="AlphaFoldDB" id="A0A949JET1"/>
<dbReference type="Gene3D" id="3.30.230.10">
    <property type="match status" value="1"/>
</dbReference>
<dbReference type="RefSeq" id="WP_211042859.1">
    <property type="nucleotide sequence ID" value="NZ_JAELVF020000001.1"/>
</dbReference>
<dbReference type="InterPro" id="IPR014721">
    <property type="entry name" value="Ribsml_uS5_D2-typ_fold_subgr"/>
</dbReference>
<dbReference type="GO" id="GO:0006508">
    <property type="term" value="P:proteolysis"/>
    <property type="evidence" value="ECO:0007669"/>
    <property type="project" value="InterPro"/>
</dbReference>
<dbReference type="InterPro" id="IPR020568">
    <property type="entry name" value="Ribosomal_Su5_D2-typ_SF"/>
</dbReference>
<dbReference type="EMBL" id="JAELVF020000001">
    <property type="protein sequence ID" value="MBU7598712.1"/>
    <property type="molecule type" value="Genomic_DNA"/>
</dbReference>
<protein>
    <recommendedName>
        <fullName evidence="1">Lon proteolytic domain-containing protein</fullName>
    </recommendedName>
</protein>
<reference evidence="2" key="1">
    <citation type="submission" date="2021-06" db="EMBL/GenBank/DDBJ databases">
        <title>Sequencing of actinobacteria type strains.</title>
        <authorList>
            <person name="Nguyen G.-S."/>
            <person name="Wentzel A."/>
        </authorList>
    </citation>
    <scope>NUCLEOTIDE SEQUENCE</scope>
    <source>
        <strain evidence="2">P38-E01</strain>
    </source>
</reference>
<comment type="caution">
    <text evidence="2">The sequence shown here is derived from an EMBL/GenBank/DDBJ whole genome shotgun (WGS) entry which is preliminary data.</text>
</comment>
<gene>
    <name evidence="2" type="ORF">JGS22_014090</name>
</gene>
<evidence type="ECO:0000259" key="1">
    <source>
        <dbReference type="Pfam" id="PF05362"/>
    </source>
</evidence>
<accession>A0A949JET1</accession>
<dbReference type="InterPro" id="IPR008269">
    <property type="entry name" value="Lon_proteolytic"/>
</dbReference>
<dbReference type="SUPFAM" id="SSF54211">
    <property type="entry name" value="Ribosomal protein S5 domain 2-like"/>
    <property type="match status" value="1"/>
</dbReference>
<dbReference type="GO" id="GO:0004176">
    <property type="term" value="F:ATP-dependent peptidase activity"/>
    <property type="evidence" value="ECO:0007669"/>
    <property type="project" value="InterPro"/>
</dbReference>
<dbReference type="GO" id="GO:0004252">
    <property type="term" value="F:serine-type endopeptidase activity"/>
    <property type="evidence" value="ECO:0007669"/>
    <property type="project" value="InterPro"/>
</dbReference>
<dbReference type="Proteomes" id="UP000694501">
    <property type="component" value="Unassembled WGS sequence"/>
</dbReference>
<organism evidence="2 3">
    <name type="scientific">Streptomyces tardus</name>
    <dbReference type="NCBI Taxonomy" id="2780544"/>
    <lineage>
        <taxon>Bacteria</taxon>
        <taxon>Bacillati</taxon>
        <taxon>Actinomycetota</taxon>
        <taxon>Actinomycetes</taxon>
        <taxon>Kitasatosporales</taxon>
        <taxon>Streptomycetaceae</taxon>
        <taxon>Streptomyces</taxon>
    </lineage>
</organism>
<sequence>MMSRLSSRRGPLLAACAVPIVALVAVAALAPLPYVVAQPGVTADVLGEYEGKRVIRVQADEGEVRSADGRLLMTTIAATTADTELRLTDVVKGWFDDDRAVMPKDAVYPRGDSVEKIRKHNTEQMNESQSAAVQAALGRLRLSEDEVEVDLALEDIGGPSAGLLFALGIVELLDGDGRGGDLTGGRTVAGTGTITASGRVGPVGGVPLKTLAAKRDGASVFLVPADECAAAEAAAPDGLRLVPVETLSGAMDSLKALEDGGDVPSC</sequence>
<feature type="domain" description="Lon proteolytic" evidence="1">
    <location>
        <begin position="158"/>
        <end position="229"/>
    </location>
</feature>
<dbReference type="Pfam" id="PF05362">
    <property type="entry name" value="Lon_C"/>
    <property type="match status" value="1"/>
</dbReference>
<evidence type="ECO:0000313" key="3">
    <source>
        <dbReference type="Proteomes" id="UP000694501"/>
    </source>
</evidence>
<proteinExistence type="predicted"/>